<evidence type="ECO:0000256" key="1">
    <source>
        <dbReference type="ARBA" id="ARBA00000085"/>
    </source>
</evidence>
<evidence type="ECO:0000259" key="9">
    <source>
        <dbReference type="PROSITE" id="PS50112"/>
    </source>
</evidence>
<evidence type="ECO:0000313" key="10">
    <source>
        <dbReference type="EMBL" id="WXK48224.1"/>
    </source>
</evidence>
<dbReference type="Gene3D" id="1.10.287.130">
    <property type="match status" value="1"/>
</dbReference>
<dbReference type="InterPro" id="IPR004358">
    <property type="entry name" value="Sig_transdc_His_kin-like_C"/>
</dbReference>
<dbReference type="PANTHER" id="PTHR42878">
    <property type="entry name" value="TWO-COMPONENT HISTIDINE KINASE"/>
    <property type="match status" value="1"/>
</dbReference>
<dbReference type="Pfam" id="PF00512">
    <property type="entry name" value="HisKA"/>
    <property type="match status" value="1"/>
</dbReference>
<evidence type="ECO:0000259" key="8">
    <source>
        <dbReference type="PROSITE" id="PS50109"/>
    </source>
</evidence>
<organism evidence="10 11">
    <name type="scientific">Flavobacterium ginsenosidimutans</name>
    <dbReference type="NCBI Taxonomy" id="687844"/>
    <lineage>
        <taxon>Bacteria</taxon>
        <taxon>Pseudomonadati</taxon>
        <taxon>Bacteroidota</taxon>
        <taxon>Flavobacteriia</taxon>
        <taxon>Flavobacteriales</taxon>
        <taxon>Flavobacteriaceae</taxon>
        <taxon>Flavobacterium</taxon>
    </lineage>
</organism>
<evidence type="ECO:0000256" key="2">
    <source>
        <dbReference type="ARBA" id="ARBA00012438"/>
    </source>
</evidence>
<feature type="coiled-coil region" evidence="7">
    <location>
        <begin position="165"/>
        <end position="199"/>
    </location>
</feature>
<dbReference type="EC" id="2.7.13.3" evidence="2"/>
<evidence type="ECO:0000256" key="3">
    <source>
        <dbReference type="ARBA" id="ARBA00022553"/>
    </source>
</evidence>
<keyword evidence="5" id="KW-0418">Kinase</keyword>
<dbReference type="SMART" id="SM00387">
    <property type="entry name" value="HATPase_c"/>
    <property type="match status" value="1"/>
</dbReference>
<dbReference type="GO" id="GO:0005524">
    <property type="term" value="F:ATP binding"/>
    <property type="evidence" value="ECO:0007669"/>
    <property type="project" value="UniProtKB-KW"/>
</dbReference>
<feature type="domain" description="Histidine kinase" evidence="8">
    <location>
        <begin position="199"/>
        <end position="417"/>
    </location>
</feature>
<dbReference type="PROSITE" id="PS50112">
    <property type="entry name" value="PAS"/>
    <property type="match status" value="1"/>
</dbReference>
<feature type="domain" description="PAS" evidence="9">
    <location>
        <begin position="56"/>
        <end position="107"/>
    </location>
</feature>
<dbReference type="CDD" id="cd00082">
    <property type="entry name" value="HisKA"/>
    <property type="match status" value="1"/>
</dbReference>
<keyword evidence="10" id="KW-0547">Nucleotide-binding</keyword>
<dbReference type="CDD" id="cd00130">
    <property type="entry name" value="PAS"/>
    <property type="match status" value="1"/>
</dbReference>
<evidence type="ECO:0000256" key="7">
    <source>
        <dbReference type="SAM" id="Coils"/>
    </source>
</evidence>
<dbReference type="SUPFAM" id="SSF55874">
    <property type="entry name" value="ATPase domain of HSP90 chaperone/DNA topoisomerase II/histidine kinase"/>
    <property type="match status" value="1"/>
</dbReference>
<dbReference type="InterPro" id="IPR036890">
    <property type="entry name" value="HATPase_C_sf"/>
</dbReference>
<feature type="coiled-coil region" evidence="7">
    <location>
        <begin position="1"/>
        <end position="28"/>
    </location>
</feature>
<dbReference type="Gene3D" id="3.30.565.10">
    <property type="entry name" value="Histidine kinase-like ATPase, C-terminal domain"/>
    <property type="match status" value="1"/>
</dbReference>
<gene>
    <name evidence="10" type="ORF">V6624_14445</name>
</gene>
<dbReference type="InterPro" id="IPR013767">
    <property type="entry name" value="PAS_fold"/>
</dbReference>
<dbReference type="PROSITE" id="PS50109">
    <property type="entry name" value="HIS_KIN"/>
    <property type="match status" value="1"/>
</dbReference>
<evidence type="ECO:0000256" key="5">
    <source>
        <dbReference type="ARBA" id="ARBA00022777"/>
    </source>
</evidence>
<evidence type="ECO:0000256" key="4">
    <source>
        <dbReference type="ARBA" id="ARBA00022679"/>
    </source>
</evidence>
<keyword evidence="10" id="KW-0067">ATP-binding</keyword>
<proteinExistence type="predicted"/>
<dbReference type="PRINTS" id="PR00344">
    <property type="entry name" value="BCTRLSENSOR"/>
</dbReference>
<dbReference type="SMART" id="SM00388">
    <property type="entry name" value="HisKA"/>
    <property type="match status" value="1"/>
</dbReference>
<keyword evidence="11" id="KW-1185">Reference proteome</keyword>
<dbReference type="Pfam" id="PF00989">
    <property type="entry name" value="PAS"/>
    <property type="match status" value="1"/>
</dbReference>
<protein>
    <recommendedName>
        <fullName evidence="2">histidine kinase</fullName>
        <ecNumber evidence="2">2.7.13.3</ecNumber>
    </recommendedName>
</protein>
<dbReference type="SUPFAM" id="SSF55785">
    <property type="entry name" value="PYP-like sensor domain (PAS domain)"/>
    <property type="match status" value="1"/>
</dbReference>
<dbReference type="InterPro" id="IPR005467">
    <property type="entry name" value="His_kinase_dom"/>
</dbReference>
<dbReference type="Gene3D" id="3.30.450.20">
    <property type="entry name" value="PAS domain"/>
    <property type="match status" value="1"/>
</dbReference>
<dbReference type="InterPro" id="IPR036097">
    <property type="entry name" value="HisK_dim/P_sf"/>
</dbReference>
<keyword evidence="7" id="KW-0175">Coiled coil</keyword>
<dbReference type="NCBIfam" id="TIGR00229">
    <property type="entry name" value="sensory_box"/>
    <property type="match status" value="1"/>
</dbReference>
<dbReference type="Pfam" id="PF02518">
    <property type="entry name" value="HATPase_c"/>
    <property type="match status" value="1"/>
</dbReference>
<dbReference type="SMART" id="SM00091">
    <property type="entry name" value="PAS"/>
    <property type="match status" value="1"/>
</dbReference>
<dbReference type="SUPFAM" id="SSF47384">
    <property type="entry name" value="Homodimeric domain of signal transducing histidine kinase"/>
    <property type="match status" value="1"/>
</dbReference>
<keyword evidence="6" id="KW-0472">Membrane</keyword>
<dbReference type="InterPro" id="IPR003594">
    <property type="entry name" value="HATPase_dom"/>
</dbReference>
<dbReference type="InterPro" id="IPR035965">
    <property type="entry name" value="PAS-like_dom_sf"/>
</dbReference>
<evidence type="ECO:0000256" key="6">
    <source>
        <dbReference type="ARBA" id="ARBA00023136"/>
    </source>
</evidence>
<reference evidence="10 11" key="1">
    <citation type="submission" date="2024-02" db="EMBL/GenBank/DDBJ databases">
        <title>complete genome of Flavobacterium ginsenosidimutans Str. YTB16.</title>
        <authorList>
            <person name="Wang Q."/>
        </authorList>
    </citation>
    <scope>NUCLEOTIDE SEQUENCE [LARGE SCALE GENOMIC DNA]</scope>
    <source>
        <strain evidence="10 11">YTB16</strain>
    </source>
</reference>
<dbReference type="Proteomes" id="UP001447857">
    <property type="component" value="Chromosome"/>
</dbReference>
<dbReference type="InterPro" id="IPR003661">
    <property type="entry name" value="HisK_dim/P_dom"/>
</dbReference>
<dbReference type="RefSeq" id="WP_111290532.1">
    <property type="nucleotide sequence ID" value="NZ_CP147988.1"/>
</dbReference>
<comment type="catalytic activity">
    <reaction evidence="1">
        <text>ATP + protein L-histidine = ADP + protein N-phospho-L-histidine.</text>
        <dbReference type="EC" id="2.7.13.3"/>
    </reaction>
</comment>
<dbReference type="InterPro" id="IPR050351">
    <property type="entry name" value="BphY/WalK/GraS-like"/>
</dbReference>
<sequence>MKEDKKNIADLLAEIESLKEELYESNSIINAIKQGDVDALVVSSNGVPELYSLETADYTYRLLIEKFGQGALSISRNGLILYCNEQFSKLVGLPSEKITGTYIYEYFTNQTQFISLIEALRYGITKHEIILKSENEKTFPAYIALTDLEPAVEAIGIVITDLTEKKKHEEALIRHQKELEEKINELNKINRNLEEFIHVISHDLKEPLRKIVMNTSRIDGSYFKDADTKAVNVMKLSALRLNSLVDDLVQYSSHTAQEERTEIDLRTIISEVIEDFEIIISDKKAIIKIGKLPIIKASRVQMRQLFSNLISNAIKYSKTDIAPVIEISQEENLDTEIPNQNAKFVKVQIKDNGIGMEESHLLKIFVIFQRLHARNEYSGNGIGLAICKKIMENHSGNITVESILNKGTIFNLYFPIL</sequence>
<dbReference type="InterPro" id="IPR000014">
    <property type="entry name" value="PAS"/>
</dbReference>
<dbReference type="EMBL" id="CP147988">
    <property type="protein sequence ID" value="WXK48224.1"/>
    <property type="molecule type" value="Genomic_DNA"/>
</dbReference>
<keyword evidence="4" id="KW-0808">Transferase</keyword>
<dbReference type="PANTHER" id="PTHR42878:SF15">
    <property type="entry name" value="BACTERIOPHYTOCHROME"/>
    <property type="match status" value="1"/>
</dbReference>
<keyword evidence="3" id="KW-0597">Phosphoprotein</keyword>
<accession>A0ABZ2Q286</accession>
<name>A0ABZ2Q286_9FLAO</name>
<evidence type="ECO:0000313" key="11">
    <source>
        <dbReference type="Proteomes" id="UP001447857"/>
    </source>
</evidence>